<protein>
    <submittedName>
        <fullName evidence="1">Uncharacterized protein</fullName>
    </submittedName>
</protein>
<dbReference type="InParanoid" id="J0D4J4"/>
<organism evidence="1 2">
    <name type="scientific">Auricularia subglabra (strain TFB-10046 / SS5)</name>
    <name type="common">White-rot fungus</name>
    <name type="synonym">Auricularia delicata (strain TFB10046)</name>
    <dbReference type="NCBI Taxonomy" id="717982"/>
    <lineage>
        <taxon>Eukaryota</taxon>
        <taxon>Fungi</taxon>
        <taxon>Dikarya</taxon>
        <taxon>Basidiomycota</taxon>
        <taxon>Agaricomycotina</taxon>
        <taxon>Agaricomycetes</taxon>
        <taxon>Auriculariales</taxon>
        <taxon>Auriculariaceae</taxon>
        <taxon>Auricularia</taxon>
    </lineage>
</organism>
<evidence type="ECO:0000313" key="1">
    <source>
        <dbReference type="EMBL" id="EJD33664.1"/>
    </source>
</evidence>
<dbReference type="EMBL" id="JH688126">
    <property type="protein sequence ID" value="EJD33664.1"/>
    <property type="molecule type" value="Genomic_DNA"/>
</dbReference>
<dbReference type="Proteomes" id="UP000006514">
    <property type="component" value="Unassembled WGS sequence"/>
</dbReference>
<dbReference type="InterPro" id="IPR036291">
    <property type="entry name" value="NAD(P)-bd_dom_sf"/>
</dbReference>
<dbReference type="AlphaFoldDB" id="J0D4J4"/>
<keyword evidence="2" id="KW-1185">Reference proteome</keyword>
<dbReference type="KEGG" id="adl:AURDEDRAFT_177251"/>
<dbReference type="SUPFAM" id="SSF51735">
    <property type="entry name" value="NAD(P)-binding Rossmann-fold domains"/>
    <property type="match status" value="1"/>
</dbReference>
<name>J0D4J4_AURST</name>
<gene>
    <name evidence="1" type="ORF">AURDEDRAFT_177251</name>
</gene>
<sequence length="122" mass="12990">MSSQAAAPAASKLSCGALRGAIMPRKIEPDVSSDASVTAADGAIIGRAGMIHILVHHVGEISMGECGSRTLMDRPIEDVEEPFGTNVFRPMRVTKVPESRPTLYPASSRKPRPSFLTCRSVV</sequence>
<evidence type="ECO:0000313" key="2">
    <source>
        <dbReference type="Proteomes" id="UP000006514"/>
    </source>
</evidence>
<reference evidence="2" key="1">
    <citation type="journal article" date="2012" name="Science">
        <title>The Paleozoic origin of enzymatic lignin decomposition reconstructed from 31 fungal genomes.</title>
        <authorList>
            <person name="Floudas D."/>
            <person name="Binder M."/>
            <person name="Riley R."/>
            <person name="Barry K."/>
            <person name="Blanchette R.A."/>
            <person name="Henrissat B."/>
            <person name="Martinez A.T."/>
            <person name="Otillar R."/>
            <person name="Spatafora J.W."/>
            <person name="Yadav J.S."/>
            <person name="Aerts A."/>
            <person name="Benoit I."/>
            <person name="Boyd A."/>
            <person name="Carlson A."/>
            <person name="Copeland A."/>
            <person name="Coutinho P.M."/>
            <person name="de Vries R.P."/>
            <person name="Ferreira P."/>
            <person name="Findley K."/>
            <person name="Foster B."/>
            <person name="Gaskell J."/>
            <person name="Glotzer D."/>
            <person name="Gorecki P."/>
            <person name="Heitman J."/>
            <person name="Hesse C."/>
            <person name="Hori C."/>
            <person name="Igarashi K."/>
            <person name="Jurgens J.A."/>
            <person name="Kallen N."/>
            <person name="Kersten P."/>
            <person name="Kohler A."/>
            <person name="Kuees U."/>
            <person name="Kumar T.K.A."/>
            <person name="Kuo A."/>
            <person name="LaButti K."/>
            <person name="Larrondo L.F."/>
            <person name="Lindquist E."/>
            <person name="Ling A."/>
            <person name="Lombard V."/>
            <person name="Lucas S."/>
            <person name="Lundell T."/>
            <person name="Martin R."/>
            <person name="McLaughlin D.J."/>
            <person name="Morgenstern I."/>
            <person name="Morin E."/>
            <person name="Murat C."/>
            <person name="Nagy L.G."/>
            <person name="Nolan M."/>
            <person name="Ohm R.A."/>
            <person name="Patyshakuliyeva A."/>
            <person name="Rokas A."/>
            <person name="Ruiz-Duenas F.J."/>
            <person name="Sabat G."/>
            <person name="Salamov A."/>
            <person name="Samejima M."/>
            <person name="Schmutz J."/>
            <person name="Slot J.C."/>
            <person name="St John F."/>
            <person name="Stenlid J."/>
            <person name="Sun H."/>
            <person name="Sun S."/>
            <person name="Syed K."/>
            <person name="Tsang A."/>
            <person name="Wiebenga A."/>
            <person name="Young D."/>
            <person name="Pisabarro A."/>
            <person name="Eastwood D.C."/>
            <person name="Martin F."/>
            <person name="Cullen D."/>
            <person name="Grigoriev I.V."/>
            <person name="Hibbett D.S."/>
        </authorList>
    </citation>
    <scope>NUCLEOTIDE SEQUENCE [LARGE SCALE GENOMIC DNA]</scope>
    <source>
        <strain evidence="2">TFB10046</strain>
    </source>
</reference>
<accession>J0D4J4</accession>
<dbReference type="Gene3D" id="3.40.50.720">
    <property type="entry name" value="NAD(P)-binding Rossmann-like Domain"/>
    <property type="match status" value="1"/>
</dbReference>
<proteinExistence type="predicted"/>